<proteinExistence type="inferred from homology"/>
<evidence type="ECO:0000256" key="2">
    <source>
        <dbReference type="ARBA" id="ARBA00022679"/>
    </source>
</evidence>
<keyword evidence="5" id="KW-1185">Reference proteome</keyword>
<dbReference type="Gene3D" id="3.40.50.300">
    <property type="entry name" value="P-loop containing nucleotide triphosphate hydrolases"/>
    <property type="match status" value="1"/>
</dbReference>
<organism evidence="4 5">
    <name type="scientific">Tegillarca granosa</name>
    <name type="common">Malaysian cockle</name>
    <name type="synonym">Anadara granosa</name>
    <dbReference type="NCBI Taxonomy" id="220873"/>
    <lineage>
        <taxon>Eukaryota</taxon>
        <taxon>Metazoa</taxon>
        <taxon>Spiralia</taxon>
        <taxon>Lophotrochozoa</taxon>
        <taxon>Mollusca</taxon>
        <taxon>Bivalvia</taxon>
        <taxon>Autobranchia</taxon>
        <taxon>Pteriomorphia</taxon>
        <taxon>Arcoida</taxon>
        <taxon>Arcoidea</taxon>
        <taxon>Arcidae</taxon>
        <taxon>Tegillarca</taxon>
    </lineage>
</organism>
<dbReference type="InterPro" id="IPR027417">
    <property type="entry name" value="P-loop_NTPase"/>
</dbReference>
<sequence length="404" mass="47766">MFMPDKMVLVLCKNDTRFMYCFRCALLKALGMAKVLYTWDSIVVHNFSVNCQEAEGIDEQDLNHSNSSSVCVFDFSKFWKYFNLDLTLIFLTVKMSFPSGHTVDFIQAGDMHFPTNWSTGGISPDPRVNVHRIKRMKAREDDILICAFPKAGTHWTWEITHMLLNEKAEYAKKGKETAMLEFHIPDEFDDWPSPRVLNTHYELHNIPREMIDKKCKIIYIQRNPKDVAVSLYHFEKSFAGEDYVRSWDDFVHTFLHDVHTYNNYFTCALSWEHALKNNPDLNVLSLYYEDLKEDPIREITKIARFLNVSYTEEFIAEIAEKCSFKAMKAGDKEVRRHELQNWANYFPDENFTPEESIDRMSNTFFRKGDVGDWKNWFTVVQDEMFDAVYEEKMKDSKLKFRFNL</sequence>
<name>A0ABQ9E417_TEGGR</name>
<reference evidence="4 5" key="1">
    <citation type="submission" date="2022-12" db="EMBL/GenBank/DDBJ databases">
        <title>Chromosome-level genome of Tegillarca granosa.</title>
        <authorList>
            <person name="Kim J."/>
        </authorList>
    </citation>
    <scope>NUCLEOTIDE SEQUENCE [LARGE SCALE GENOMIC DNA]</scope>
    <source>
        <strain evidence="4">Teg-2019</strain>
        <tissue evidence="4">Adductor muscle</tissue>
    </source>
</reference>
<evidence type="ECO:0000259" key="3">
    <source>
        <dbReference type="Pfam" id="PF00685"/>
    </source>
</evidence>
<dbReference type="EMBL" id="JARBDR010000921">
    <property type="protein sequence ID" value="KAJ8298934.1"/>
    <property type="molecule type" value="Genomic_DNA"/>
</dbReference>
<comment type="similarity">
    <text evidence="1">Belongs to the sulfotransferase 1 family.</text>
</comment>
<protein>
    <recommendedName>
        <fullName evidence="3">Sulfotransferase domain-containing protein</fullName>
    </recommendedName>
</protein>
<evidence type="ECO:0000313" key="4">
    <source>
        <dbReference type="EMBL" id="KAJ8298934.1"/>
    </source>
</evidence>
<gene>
    <name evidence="4" type="ORF">KUTeg_022994</name>
</gene>
<dbReference type="Proteomes" id="UP001217089">
    <property type="component" value="Unassembled WGS sequence"/>
</dbReference>
<comment type="caution">
    <text evidence="4">The sequence shown here is derived from an EMBL/GenBank/DDBJ whole genome shotgun (WGS) entry which is preliminary data.</text>
</comment>
<feature type="domain" description="Sulfotransferase" evidence="3">
    <location>
        <begin position="141"/>
        <end position="396"/>
    </location>
</feature>
<dbReference type="Pfam" id="PF00685">
    <property type="entry name" value="Sulfotransfer_1"/>
    <property type="match status" value="1"/>
</dbReference>
<evidence type="ECO:0000256" key="1">
    <source>
        <dbReference type="ARBA" id="ARBA00005771"/>
    </source>
</evidence>
<dbReference type="SUPFAM" id="SSF52540">
    <property type="entry name" value="P-loop containing nucleoside triphosphate hydrolases"/>
    <property type="match status" value="1"/>
</dbReference>
<keyword evidence="2" id="KW-0808">Transferase</keyword>
<evidence type="ECO:0000313" key="5">
    <source>
        <dbReference type="Proteomes" id="UP001217089"/>
    </source>
</evidence>
<dbReference type="InterPro" id="IPR000863">
    <property type="entry name" value="Sulfotransferase_dom"/>
</dbReference>
<accession>A0ABQ9E417</accession>
<dbReference type="PANTHER" id="PTHR11783">
    <property type="entry name" value="SULFOTRANSFERASE SULT"/>
    <property type="match status" value="1"/>
</dbReference>